<reference evidence="2" key="3">
    <citation type="journal article" date="2022" name="BMC Genomics">
        <title>Comparative genome analysis of mycobacteria focusing on tRNA and non-coding RNA.</title>
        <authorList>
            <person name="Behra P.R.K."/>
            <person name="Pettersson B.M.F."/>
            <person name="Ramesh M."/>
            <person name="Das S."/>
            <person name="Dasgupta S."/>
            <person name="Kirsebom L.A."/>
        </authorList>
    </citation>
    <scope>NUCLEOTIDE SEQUENCE</scope>
    <source>
        <strain evidence="2">DSM 44203</strain>
    </source>
</reference>
<organism evidence="2 4">
    <name type="scientific">Mycolicibacterium novocastrense</name>
    <name type="common">Mycobacterium novocastrense</name>
    <dbReference type="NCBI Taxonomy" id="59813"/>
    <lineage>
        <taxon>Bacteria</taxon>
        <taxon>Bacillati</taxon>
        <taxon>Actinomycetota</taxon>
        <taxon>Actinomycetes</taxon>
        <taxon>Mycobacteriales</taxon>
        <taxon>Mycobacteriaceae</taxon>
        <taxon>Mycolicibacterium</taxon>
    </lineage>
</organism>
<evidence type="ECO:0000313" key="2">
    <source>
        <dbReference type="EMBL" id="MCV7023660.1"/>
    </source>
</evidence>
<dbReference type="SUPFAM" id="SSF46785">
    <property type="entry name" value="Winged helix' DNA-binding domain"/>
    <property type="match status" value="1"/>
</dbReference>
<sequence length="90" mass="10504">MTRWLSPEHAQLRQTLLALLSHGRAVTTAELRTRIVDDHGFSDVTHETVYRHLDAMSRTGHVRRITHRGRRHIYWTRRSSAVSALHGQDR</sequence>
<name>A0AAW5SJB9_MYCNV</name>
<gene>
    <name evidence="2" type="ORF">H7I77_09910</name>
    <name evidence="1" type="ORF">RMCN_0827</name>
</gene>
<dbReference type="RefSeq" id="WP_067387504.1">
    <property type="nucleotide sequence ID" value="NZ_BCTA01000013.1"/>
</dbReference>
<evidence type="ECO:0008006" key="5">
    <source>
        <dbReference type="Google" id="ProtNLM"/>
    </source>
</evidence>
<reference evidence="1 3" key="1">
    <citation type="journal article" date="2016" name="Genome Announc.">
        <title>Draft Genome Sequences of Five Rapidly Growing Mycobacterium Species, M. thermoresistibile, M. fortuitum subsp. acetamidolyticum, M. canariasense, M. brisbanense, and M. novocastrense.</title>
        <authorList>
            <person name="Katahira K."/>
            <person name="Ogura Y."/>
            <person name="Gotoh Y."/>
            <person name="Hayashi T."/>
        </authorList>
    </citation>
    <scope>NUCLEOTIDE SEQUENCE [LARGE SCALE GENOMIC DNA]</scope>
    <source>
        <strain evidence="1 3">JCM18114</strain>
    </source>
</reference>
<proteinExistence type="predicted"/>
<dbReference type="Proteomes" id="UP000069773">
    <property type="component" value="Unassembled WGS sequence"/>
</dbReference>
<dbReference type="EMBL" id="JACKTI010000029">
    <property type="protein sequence ID" value="MCV7023660.1"/>
    <property type="molecule type" value="Genomic_DNA"/>
</dbReference>
<accession>A0AAW5SJB9</accession>
<evidence type="ECO:0000313" key="3">
    <source>
        <dbReference type="Proteomes" id="UP000069773"/>
    </source>
</evidence>
<protein>
    <recommendedName>
        <fullName evidence="5">Fur family transcriptional regulator</fullName>
    </recommendedName>
</protein>
<dbReference type="AlphaFoldDB" id="A0AAW5SJB9"/>
<dbReference type="Proteomes" id="UP001207528">
    <property type="component" value="Unassembled WGS sequence"/>
</dbReference>
<dbReference type="EMBL" id="BCTA01000013">
    <property type="protein sequence ID" value="GAT07694.1"/>
    <property type="molecule type" value="Genomic_DNA"/>
</dbReference>
<keyword evidence="3" id="KW-1185">Reference proteome</keyword>
<dbReference type="Gene3D" id="1.10.10.10">
    <property type="entry name" value="Winged helix-like DNA-binding domain superfamily/Winged helix DNA-binding domain"/>
    <property type="match status" value="1"/>
</dbReference>
<dbReference type="InterPro" id="IPR036390">
    <property type="entry name" value="WH_DNA-bd_sf"/>
</dbReference>
<evidence type="ECO:0000313" key="4">
    <source>
        <dbReference type="Proteomes" id="UP001207528"/>
    </source>
</evidence>
<comment type="caution">
    <text evidence="2">The sequence shown here is derived from an EMBL/GenBank/DDBJ whole genome shotgun (WGS) entry which is preliminary data.</text>
</comment>
<evidence type="ECO:0000313" key="1">
    <source>
        <dbReference type="EMBL" id="GAT07694.1"/>
    </source>
</evidence>
<dbReference type="InterPro" id="IPR036388">
    <property type="entry name" value="WH-like_DNA-bd_sf"/>
</dbReference>
<reference evidence="2" key="2">
    <citation type="submission" date="2020-07" db="EMBL/GenBank/DDBJ databases">
        <authorList>
            <person name="Pettersson B.M.F."/>
            <person name="Behra P.R.K."/>
            <person name="Ramesh M."/>
            <person name="Das S."/>
            <person name="Dasgupta S."/>
            <person name="Kirsebom L.A."/>
        </authorList>
    </citation>
    <scope>NUCLEOTIDE SEQUENCE</scope>
    <source>
        <strain evidence="2">DSM 44203</strain>
    </source>
</reference>